<evidence type="ECO:0000313" key="2">
    <source>
        <dbReference type="Proteomes" id="UP000189796"/>
    </source>
</evidence>
<dbReference type="PANTHER" id="PTHR23020:SF41">
    <property type="entry name" value="AMINOGLYCOSIDE PHOSPHOTRANSFERASE DOMAIN-CONTAINING PROTEIN"/>
    <property type="match status" value="1"/>
</dbReference>
<reference evidence="1 2" key="1">
    <citation type="submission" date="2016-11" db="EMBL/GenBank/DDBJ databases">
        <authorList>
            <person name="Jaros S."/>
            <person name="Januszkiewicz K."/>
            <person name="Wedrychowicz H."/>
        </authorList>
    </citation>
    <scope>NUCLEOTIDE SEQUENCE [LARGE SCALE GENOMIC DNA]</scope>
    <source>
        <strain evidence="1 2">GAS138</strain>
    </source>
</reference>
<dbReference type="InterPro" id="IPR011009">
    <property type="entry name" value="Kinase-like_dom_sf"/>
</dbReference>
<protein>
    <recommendedName>
        <fullName evidence="3">Ecdysteroid kinase</fullName>
    </recommendedName>
</protein>
<organism evidence="1 2">
    <name type="scientific">Bradyrhizobium erythrophlei</name>
    <dbReference type="NCBI Taxonomy" id="1437360"/>
    <lineage>
        <taxon>Bacteria</taxon>
        <taxon>Pseudomonadati</taxon>
        <taxon>Pseudomonadota</taxon>
        <taxon>Alphaproteobacteria</taxon>
        <taxon>Hyphomicrobiales</taxon>
        <taxon>Nitrobacteraceae</taxon>
        <taxon>Bradyrhizobium</taxon>
    </lineage>
</organism>
<dbReference type="RefSeq" id="WP_079606329.1">
    <property type="nucleotide sequence ID" value="NZ_LT670817.1"/>
</dbReference>
<name>A0A1M5YGQ6_9BRAD</name>
<dbReference type="EMBL" id="LT670817">
    <property type="protein sequence ID" value="SHI11142.1"/>
    <property type="molecule type" value="Genomic_DNA"/>
</dbReference>
<dbReference type="PANTHER" id="PTHR23020">
    <property type="entry name" value="UNCHARACTERIZED NUCLEAR HORMONE RECEPTOR-RELATED"/>
    <property type="match status" value="1"/>
</dbReference>
<dbReference type="SUPFAM" id="SSF56112">
    <property type="entry name" value="Protein kinase-like (PK-like)"/>
    <property type="match status" value="1"/>
</dbReference>
<dbReference type="OrthoDB" id="115252at2"/>
<accession>A0A1M5YGQ6</accession>
<sequence>MITAPLPPTVNADYLTAALPKAGVLGEGCVRDVVVERSFDTLLSHIFRLQLRYEGPVGGPEFLILKAGLADRPGGPWKGGCQEVAFYSQVAAAMSDHLVPRCFDAHWDAETSAWHLLLEDLTDSHLAATRWPLPPTLQQCESIVRARARFHAAWWDDPRLGVTIGSWQDVTTQAQQLQQFTENLAGFTERYGDRLSPGRRDLYARLIDCEPRLQMRYRSHRNMTIVQGDSHVWNCFLPRDGAKDDVLLFDWDSWHVDTASDDLAYMMAIHWYPERRRLVERPLLDCYHAALQACGVKDYTRRELEDDYRLSVLWNIATPVWQEANGIPPVIWWNNLERIFMAVDDLDCRELLS</sequence>
<gene>
    <name evidence="1" type="ORF">SAMN05443248_8290</name>
</gene>
<proteinExistence type="predicted"/>
<dbReference type="Gene3D" id="3.90.1200.10">
    <property type="match status" value="1"/>
</dbReference>
<dbReference type="Proteomes" id="UP000189796">
    <property type="component" value="Chromosome I"/>
</dbReference>
<evidence type="ECO:0000313" key="1">
    <source>
        <dbReference type="EMBL" id="SHI11142.1"/>
    </source>
</evidence>
<evidence type="ECO:0008006" key="3">
    <source>
        <dbReference type="Google" id="ProtNLM"/>
    </source>
</evidence>
<dbReference type="InterPro" id="IPR052961">
    <property type="entry name" value="Oxido-Kinase-like_Enzymes"/>
</dbReference>
<dbReference type="AlphaFoldDB" id="A0A1M5YGQ6"/>